<dbReference type="GO" id="GO:0005524">
    <property type="term" value="F:ATP binding"/>
    <property type="evidence" value="ECO:0007669"/>
    <property type="project" value="UniProtKB-UniRule"/>
</dbReference>
<dbReference type="GO" id="GO:0005737">
    <property type="term" value="C:cytoplasm"/>
    <property type="evidence" value="ECO:0007669"/>
    <property type="project" value="UniProtKB-SubCell"/>
</dbReference>
<keyword evidence="5" id="KW-0963">Cytoplasm</keyword>
<dbReference type="Pfam" id="PF00406">
    <property type="entry name" value="ADK"/>
    <property type="match status" value="1"/>
</dbReference>
<accession>A0A023DXY6</accession>
<feature type="binding site" evidence="5">
    <location>
        <position position="172"/>
    </location>
    <ligand>
        <name>AMP</name>
        <dbReference type="ChEBI" id="CHEBI:456215"/>
    </ligand>
</feature>
<comment type="domain">
    <text evidence="5">Consists of three domains, a large central CORE domain and two small peripheral domains, NMPbind and LID, which undergo movements during catalysis. The LID domain closes over the site of phosphoryl transfer upon ATP binding. Assembling and dissambling the active center during each catalytic cycle provides an effective means to prevent ATP hydrolysis.</text>
</comment>
<dbReference type="SUPFAM" id="SSF52540">
    <property type="entry name" value="P-loop containing nucleoside triphosphate hydrolases"/>
    <property type="match status" value="1"/>
</dbReference>
<comment type="caution">
    <text evidence="5">Lacks conserved residue(s) required for the propagation of feature annotation.</text>
</comment>
<dbReference type="PANTHER" id="PTHR23359">
    <property type="entry name" value="NUCLEOTIDE KINASE"/>
    <property type="match status" value="1"/>
</dbReference>
<feature type="binding site" evidence="5">
    <location>
        <position position="43"/>
    </location>
    <ligand>
        <name>AMP</name>
        <dbReference type="ChEBI" id="CHEBI:456215"/>
    </ligand>
</feature>
<dbReference type="InterPro" id="IPR000850">
    <property type="entry name" value="Adenylat/UMP-CMP_kin"/>
</dbReference>
<comment type="function">
    <text evidence="5">Catalyzes the reversible transfer of the terminal phosphate group between ATP and AMP. Plays an important role in cellular energy homeostasis and in adenine nucleotide metabolism.</text>
</comment>
<proteinExistence type="inferred from homology"/>
<dbReference type="EMBL" id="BAUP01000056">
    <property type="protein sequence ID" value="GAJ46039.1"/>
    <property type="molecule type" value="Genomic_DNA"/>
</dbReference>
<dbReference type="UniPathway" id="UPA00588">
    <property type="reaction ID" value="UER00649"/>
</dbReference>
<dbReference type="GO" id="GO:0004017">
    <property type="term" value="F:AMP kinase activity"/>
    <property type="evidence" value="ECO:0007669"/>
    <property type="project" value="UniProtKB-UniRule"/>
</dbReference>
<feature type="region of interest" description="NMP" evidence="5">
    <location>
        <begin position="37"/>
        <end position="66"/>
    </location>
</feature>
<evidence type="ECO:0000313" key="9">
    <source>
        <dbReference type="Proteomes" id="UP000024842"/>
    </source>
</evidence>
<dbReference type="AlphaFoldDB" id="A0A023DXY6"/>
<name>A0A023DXY6_9PROT</name>
<dbReference type="InterPro" id="IPR027417">
    <property type="entry name" value="P-loop_NTPase"/>
</dbReference>
<evidence type="ECO:0000256" key="6">
    <source>
        <dbReference type="RuleBase" id="RU003330"/>
    </source>
</evidence>
<feature type="binding site" evidence="5">
    <location>
        <position position="133"/>
    </location>
    <ligand>
        <name>ATP</name>
        <dbReference type="ChEBI" id="CHEBI:30616"/>
    </ligand>
</feature>
<evidence type="ECO:0000313" key="8">
    <source>
        <dbReference type="EMBL" id="GAJ46039.1"/>
    </source>
</evidence>
<dbReference type="NCBIfam" id="TIGR01351">
    <property type="entry name" value="adk"/>
    <property type="match status" value="1"/>
</dbReference>
<dbReference type="Gene3D" id="3.40.50.300">
    <property type="entry name" value="P-loop containing nucleotide triphosphate hydrolases"/>
    <property type="match status" value="1"/>
</dbReference>
<sequence length="219" mass="25104">MKKEIMKKGIVFFGPPGSGKGTQSILLSDRLNIPLVAMGQLLRTEVVQNTSLGKKIEDSLKRGEYLSTSDVMEVLKIQLDKFPDAWVILDGVPRSIEQAEAVEQYAFSGFLCIEAVVFLQISPEKVWDRIRNRLSCVHCQKDYCHKVDLCSNCGSKEFSKRSDDKEEVVLRRLNVFNEKIRSIFDFYNEQKKVYLIQADRDVEEVYSDIIACILPLMKK</sequence>
<dbReference type="PRINTS" id="PR00094">
    <property type="entry name" value="ADENYLTKNASE"/>
</dbReference>
<dbReference type="HAMAP" id="MF_00235">
    <property type="entry name" value="Adenylate_kinase_Adk"/>
    <property type="match status" value="1"/>
</dbReference>
<dbReference type="STRING" id="1427503.HE1_00359"/>
<comment type="catalytic activity">
    <reaction evidence="5 7">
        <text>AMP + ATP = 2 ADP</text>
        <dbReference type="Rhea" id="RHEA:12973"/>
        <dbReference type="ChEBI" id="CHEBI:30616"/>
        <dbReference type="ChEBI" id="CHEBI:456215"/>
        <dbReference type="ChEBI" id="CHEBI:456216"/>
        <dbReference type="EC" id="2.7.4.3"/>
    </reaction>
</comment>
<evidence type="ECO:0000256" key="1">
    <source>
        <dbReference type="ARBA" id="ARBA00022679"/>
    </source>
</evidence>
<feature type="binding site" evidence="5">
    <location>
        <begin position="17"/>
        <end position="22"/>
    </location>
    <ligand>
        <name>ATP</name>
        <dbReference type="ChEBI" id="CHEBI:30616"/>
    </ligand>
</feature>
<keyword evidence="9" id="KW-1185">Reference proteome</keyword>
<dbReference type="EC" id="2.7.4.3" evidence="5 7"/>
<keyword evidence="3 5" id="KW-0547">Nucleotide-binding</keyword>
<evidence type="ECO:0000256" key="5">
    <source>
        <dbReference type="HAMAP-Rule" id="MF_00235"/>
    </source>
</evidence>
<reference evidence="8 9" key="1">
    <citation type="journal article" date="2014" name="FEMS Microbiol. Lett.">
        <title>Draft genome sequences of three Holospora species (Holospora obtusa, Holospora undulata, and Holospora elegans), endonuclear symbiotic bacteria of the ciliate Paramecium caudatum.</title>
        <authorList>
            <person name="Dohra H."/>
            <person name="Tanaka K."/>
            <person name="Suzuki T."/>
            <person name="Fujishima M."/>
            <person name="Suzuki H."/>
        </authorList>
    </citation>
    <scope>NUCLEOTIDE SEQUENCE [LARGE SCALE GENOMIC DNA]</scope>
    <source>
        <strain evidence="8 9">E1</strain>
    </source>
</reference>
<evidence type="ECO:0000256" key="7">
    <source>
        <dbReference type="RuleBase" id="RU003331"/>
    </source>
</evidence>
<evidence type="ECO:0000256" key="3">
    <source>
        <dbReference type="ARBA" id="ARBA00022741"/>
    </source>
</evidence>
<feature type="binding site" evidence="5">
    <location>
        <begin position="64"/>
        <end position="66"/>
    </location>
    <ligand>
        <name>AMP</name>
        <dbReference type="ChEBI" id="CHEBI:456215"/>
    </ligand>
</feature>
<gene>
    <name evidence="5" type="primary">adk</name>
    <name evidence="8" type="ORF">HE1_00359</name>
</gene>
<comment type="subcellular location">
    <subcellularLocation>
        <location evidence="5 7">Cytoplasm</location>
    </subcellularLocation>
</comment>
<comment type="caution">
    <text evidence="8">The sequence shown here is derived from an EMBL/GenBank/DDBJ whole genome shotgun (WGS) entry which is preliminary data.</text>
</comment>
<evidence type="ECO:0000256" key="4">
    <source>
        <dbReference type="ARBA" id="ARBA00022777"/>
    </source>
</evidence>
<keyword evidence="2 5" id="KW-0545">Nucleotide biosynthesis</keyword>
<keyword evidence="5 7" id="KW-0067">ATP-binding</keyword>
<protein>
    <recommendedName>
        <fullName evidence="5 7">Adenylate kinase</fullName>
        <shortName evidence="5">AK</shortName>
        <ecNumber evidence="5 7">2.7.4.3</ecNumber>
    </recommendedName>
    <alternativeName>
        <fullName evidence="5">ATP-AMP transphosphorylase</fullName>
    </alternativeName>
    <alternativeName>
        <fullName evidence="5">ATP:AMP phosphotransferase</fullName>
    </alternativeName>
    <alternativeName>
        <fullName evidence="5">Adenylate monophosphate kinase</fullName>
    </alternativeName>
</protein>
<dbReference type="OrthoDB" id="9805030at2"/>
<comment type="similarity">
    <text evidence="5 6">Belongs to the adenylate kinase family.</text>
</comment>
<feature type="binding site" evidence="5">
    <location>
        <position position="200"/>
    </location>
    <ligand>
        <name>ATP</name>
        <dbReference type="ChEBI" id="CHEBI:30616"/>
    </ligand>
</feature>
<comment type="pathway">
    <text evidence="5">Purine metabolism; AMP biosynthesis via salvage pathway; AMP from ADP: step 1/1.</text>
</comment>
<keyword evidence="4 5" id="KW-0418">Kinase</keyword>
<keyword evidence="1 5" id="KW-0808">Transferase</keyword>
<organism evidence="8 9">
    <name type="scientific">Holospora elegans E1</name>
    <dbReference type="NCBI Taxonomy" id="1427503"/>
    <lineage>
        <taxon>Bacteria</taxon>
        <taxon>Pseudomonadati</taxon>
        <taxon>Pseudomonadota</taxon>
        <taxon>Alphaproteobacteria</taxon>
        <taxon>Holosporales</taxon>
        <taxon>Holosporaceae</taxon>
        <taxon>Holospora</taxon>
    </lineage>
</organism>
<comment type="subunit">
    <text evidence="5 7">Monomer.</text>
</comment>
<evidence type="ECO:0000256" key="2">
    <source>
        <dbReference type="ARBA" id="ARBA00022727"/>
    </source>
</evidence>
<dbReference type="InterPro" id="IPR006259">
    <property type="entry name" value="Adenyl_kin_sub"/>
</dbReference>
<dbReference type="GO" id="GO:0044209">
    <property type="term" value="P:AMP salvage"/>
    <property type="evidence" value="ECO:0007669"/>
    <property type="project" value="UniProtKB-UniRule"/>
</dbReference>
<dbReference type="CDD" id="cd01428">
    <property type="entry name" value="ADK"/>
    <property type="match status" value="1"/>
</dbReference>
<dbReference type="Proteomes" id="UP000024842">
    <property type="component" value="Unassembled WGS sequence"/>
</dbReference>
<feature type="binding site" evidence="5">
    <location>
        <position position="161"/>
    </location>
    <ligand>
        <name>AMP</name>
        <dbReference type="ChEBI" id="CHEBI:456215"/>
    </ligand>
</feature>
<feature type="binding site" evidence="5">
    <location>
        <position position="98"/>
    </location>
    <ligand>
        <name>AMP</name>
        <dbReference type="ChEBI" id="CHEBI:456215"/>
    </ligand>
</feature>